<accession>A0ABS2W600</accession>
<feature type="region of interest" description="Disordered" evidence="1">
    <location>
        <begin position="243"/>
        <end position="264"/>
    </location>
</feature>
<evidence type="ECO:0000313" key="3">
    <source>
        <dbReference type="Proteomes" id="UP000760472"/>
    </source>
</evidence>
<name>A0ABS2W600_9GAMM</name>
<protein>
    <submittedName>
        <fullName evidence="2">DNA replication terminus site-binding protein</fullName>
    </submittedName>
</protein>
<gene>
    <name evidence="2" type="ORF">JW498_07225</name>
</gene>
<dbReference type="InterPro" id="IPR036381">
    <property type="entry name" value="Tus_dom1"/>
</dbReference>
<dbReference type="EMBL" id="JAFFZP010000008">
    <property type="protein sequence ID" value="MBN0987143.1"/>
    <property type="molecule type" value="Genomic_DNA"/>
</dbReference>
<dbReference type="Gene3D" id="3.50.14.10">
    <property type="entry name" value="Replication terminator Tus, domain 1 superfamily/Replication terminator Tus"/>
    <property type="match status" value="1"/>
</dbReference>
<dbReference type="Proteomes" id="UP000760472">
    <property type="component" value="Unassembled WGS sequence"/>
</dbReference>
<reference evidence="2 3" key="1">
    <citation type="submission" date="2021-02" db="EMBL/GenBank/DDBJ databases">
        <title>A novel species of genus Amphritea isolated from a fishpond in China.</title>
        <authorList>
            <person name="Lu H."/>
        </authorList>
    </citation>
    <scope>NUCLEOTIDE SEQUENCE [LARGE SCALE GENOMIC DNA]</scope>
    <source>
        <strain evidence="2 3">RP18W</strain>
    </source>
</reference>
<dbReference type="RefSeq" id="WP_205211276.1">
    <property type="nucleotide sequence ID" value="NZ_JAFFZO010000024.1"/>
</dbReference>
<organism evidence="2 3">
    <name type="scientific">Amphritea pacifica</name>
    <dbReference type="NCBI Taxonomy" id="2811233"/>
    <lineage>
        <taxon>Bacteria</taxon>
        <taxon>Pseudomonadati</taxon>
        <taxon>Pseudomonadota</taxon>
        <taxon>Gammaproteobacteria</taxon>
        <taxon>Oceanospirillales</taxon>
        <taxon>Oceanospirillaceae</taxon>
        <taxon>Amphritea</taxon>
    </lineage>
</organism>
<keyword evidence="3" id="KW-1185">Reference proteome</keyword>
<evidence type="ECO:0000256" key="1">
    <source>
        <dbReference type="SAM" id="MobiDB-lite"/>
    </source>
</evidence>
<sequence length="283" mass="31995">MMSSTDTVELLESLNQLNQALLCFSEQLLNSKLPFWLPGETARNLPQAASLYTDIWYRDGQDGRTTITQHGMIGASADLIQATLRLNSAKTDFQALATRYRLSQSADTLQLLHRRSETIAAMLHRHGASRLHLKQCYRQIPVFETCPSRIGFSWYSSGRSIRKLTPREAEEKLLQLDTSQPHIQIQLQAVGQLRPGDMLAQVQNQVPVMRANPVWKHKDSTLRKALNTSLPIIIALNSDNPTLPAYNEPPLTPPEARSRVERSDLKIDPQPFLPSIRVHRYLG</sequence>
<proteinExistence type="predicted"/>
<evidence type="ECO:0000313" key="2">
    <source>
        <dbReference type="EMBL" id="MBN0987143.1"/>
    </source>
</evidence>
<comment type="caution">
    <text evidence="2">The sequence shown here is derived from an EMBL/GenBank/DDBJ whole genome shotgun (WGS) entry which is preliminary data.</text>
</comment>